<dbReference type="GO" id="GO:0008615">
    <property type="term" value="P:pyridoxine biosynthetic process"/>
    <property type="evidence" value="ECO:0007669"/>
    <property type="project" value="UniProtKB-KW"/>
</dbReference>
<feature type="binding site" evidence="6">
    <location>
        <position position="101"/>
    </location>
    <ligand>
        <name>FMN</name>
        <dbReference type="ChEBI" id="CHEBI:58210"/>
    </ligand>
</feature>
<dbReference type="PIRSF" id="PIRSF000190">
    <property type="entry name" value="Pyd_amn-ph_oxd"/>
    <property type="match status" value="1"/>
</dbReference>
<feature type="binding site" evidence="6">
    <location>
        <position position="123"/>
    </location>
    <ligand>
        <name>FMN</name>
        <dbReference type="ChEBI" id="CHEBI:58210"/>
    </ligand>
</feature>
<reference evidence="9" key="1">
    <citation type="submission" date="2022-06" db="EMBL/GenBank/DDBJ databases">
        <title>Sphingomicrobium sedimins sp. nov., a marine bacterium isolated from tidal flat.</title>
        <authorList>
            <person name="Kim C.-H."/>
            <person name="Yoo Y."/>
            <person name="Kim J.-J."/>
        </authorList>
    </citation>
    <scope>NUCLEOTIDE SEQUENCE</scope>
    <source>
        <strain evidence="9">GRR-S6-50</strain>
    </source>
</reference>
<keyword evidence="5" id="KW-0664">Pyridoxine biosynthesis</keyword>
<dbReference type="Pfam" id="PF10590">
    <property type="entry name" value="PNP_phzG_C"/>
    <property type="match status" value="1"/>
</dbReference>
<dbReference type="InterPro" id="IPR011576">
    <property type="entry name" value="Pyridox_Oxase_N"/>
</dbReference>
<evidence type="ECO:0000256" key="5">
    <source>
        <dbReference type="ARBA" id="ARBA00023096"/>
    </source>
</evidence>
<keyword evidence="4 9" id="KW-0560">Oxidoreductase</keyword>
<evidence type="ECO:0000259" key="7">
    <source>
        <dbReference type="Pfam" id="PF01243"/>
    </source>
</evidence>
<evidence type="ECO:0000256" key="6">
    <source>
        <dbReference type="PIRSR" id="PIRSR000190-2"/>
    </source>
</evidence>
<comment type="caution">
    <text evidence="9">The sequence shown here is derived from an EMBL/GenBank/DDBJ whole genome shotgun (WGS) entry which is preliminary data.</text>
</comment>
<feature type="binding site" evidence="6">
    <location>
        <begin position="158"/>
        <end position="159"/>
    </location>
    <ligand>
        <name>FMN</name>
        <dbReference type="ChEBI" id="CHEBI:58210"/>
    </ligand>
</feature>
<dbReference type="NCBIfam" id="NF004231">
    <property type="entry name" value="PRK05679.1"/>
    <property type="match status" value="1"/>
</dbReference>
<evidence type="ECO:0000256" key="3">
    <source>
        <dbReference type="ARBA" id="ARBA00022643"/>
    </source>
</evidence>
<dbReference type="InterPro" id="IPR000659">
    <property type="entry name" value="Pyridox_Oxase"/>
</dbReference>
<feature type="domain" description="Pyridoxine 5'-phosphate oxidase dimerisation C-terminal" evidence="8">
    <location>
        <begin position="190"/>
        <end position="232"/>
    </location>
</feature>
<dbReference type="EC" id="1.4.3.5" evidence="9"/>
<dbReference type="PANTHER" id="PTHR10851:SF0">
    <property type="entry name" value="PYRIDOXINE-5'-PHOSPHATE OXIDASE"/>
    <property type="match status" value="1"/>
</dbReference>
<dbReference type="Gene3D" id="2.30.110.10">
    <property type="entry name" value="Electron Transport, Fmn-binding Protein, Chain A"/>
    <property type="match status" value="1"/>
</dbReference>
<evidence type="ECO:0000256" key="4">
    <source>
        <dbReference type="ARBA" id="ARBA00023002"/>
    </source>
</evidence>
<protein>
    <submittedName>
        <fullName evidence="9">Pyridoxal 5'-phosphate synthase</fullName>
        <ecNumber evidence="9">1.4.3.5</ecNumber>
    </submittedName>
</protein>
<dbReference type="AlphaFoldDB" id="A0A9X2EES8"/>
<gene>
    <name evidence="9" type="ORF">NDO55_02355</name>
</gene>
<evidence type="ECO:0000259" key="8">
    <source>
        <dbReference type="Pfam" id="PF10590"/>
    </source>
</evidence>
<dbReference type="RefSeq" id="WP_252112063.1">
    <property type="nucleotide sequence ID" value="NZ_JAMSHT010000001.1"/>
</dbReference>
<feature type="binding site" evidence="6">
    <location>
        <begin position="79"/>
        <end position="84"/>
    </location>
    <ligand>
        <name>FMN</name>
        <dbReference type="ChEBI" id="CHEBI:58210"/>
    </ligand>
</feature>
<dbReference type="InterPro" id="IPR012349">
    <property type="entry name" value="Split_barrel_FMN-bd"/>
</dbReference>
<dbReference type="PANTHER" id="PTHR10851">
    <property type="entry name" value="PYRIDOXINE-5-PHOSPHATE OXIDASE"/>
    <property type="match status" value="1"/>
</dbReference>
<sequence length="232" mass="26179">MSGLVRENMASRDSALLREELRDLSALKGPYAPFSVDKARNDPIDLFESWLRAAIKAGISEPHAMTLSTVDQDGGPDARIVILKDLDELGWHFASSKESAKGRQIAANDRAAMTFYWRELGRQVRIRGTIKRLGRDVSSRDFSARSRTSKALALIGKQSEILADWADLEVALEERLDSLDADPSIYAPQWAAYAMVASEIEFWQASSSRAHRRVRFIRSADRQSWRSELLWP</sequence>
<evidence type="ECO:0000256" key="1">
    <source>
        <dbReference type="ARBA" id="ARBA00007301"/>
    </source>
</evidence>
<feature type="binding site" evidence="6">
    <location>
        <position position="203"/>
    </location>
    <ligand>
        <name>FMN</name>
        <dbReference type="ChEBI" id="CHEBI:58210"/>
    </ligand>
</feature>
<evidence type="ECO:0000313" key="9">
    <source>
        <dbReference type="EMBL" id="MCM8556663.1"/>
    </source>
</evidence>
<proteinExistence type="inferred from homology"/>
<comment type="similarity">
    <text evidence="1">Belongs to the pyridoxamine 5'-phosphate oxidase family.</text>
</comment>
<feature type="domain" description="Pyridoxamine 5'-phosphate oxidase N-terminal" evidence="7">
    <location>
        <begin position="52"/>
        <end position="174"/>
    </location>
</feature>
<evidence type="ECO:0000313" key="10">
    <source>
        <dbReference type="Proteomes" id="UP001155128"/>
    </source>
</evidence>
<comment type="cofactor">
    <cofactor evidence="6">
        <name>FMN</name>
        <dbReference type="ChEBI" id="CHEBI:58210"/>
    </cofactor>
    <text evidence="6">Binds 1 FMN per subunit.</text>
</comment>
<dbReference type="Proteomes" id="UP001155128">
    <property type="component" value="Unassembled WGS sequence"/>
</dbReference>
<keyword evidence="3 6" id="KW-0288">FMN</keyword>
<dbReference type="GO" id="GO:0010181">
    <property type="term" value="F:FMN binding"/>
    <property type="evidence" value="ECO:0007669"/>
    <property type="project" value="InterPro"/>
</dbReference>
<dbReference type="EMBL" id="JAMSHT010000001">
    <property type="protein sequence ID" value="MCM8556663.1"/>
    <property type="molecule type" value="Genomic_DNA"/>
</dbReference>
<feature type="binding site" evidence="6">
    <location>
        <position position="213"/>
    </location>
    <ligand>
        <name>FMN</name>
        <dbReference type="ChEBI" id="CHEBI:58210"/>
    </ligand>
</feature>
<dbReference type="Pfam" id="PF01243">
    <property type="entry name" value="PNPOx_N"/>
    <property type="match status" value="1"/>
</dbReference>
<organism evidence="9 10">
    <name type="scientific">Sphingomicrobium sediminis</name>
    <dbReference type="NCBI Taxonomy" id="2950949"/>
    <lineage>
        <taxon>Bacteria</taxon>
        <taxon>Pseudomonadati</taxon>
        <taxon>Pseudomonadota</taxon>
        <taxon>Alphaproteobacteria</taxon>
        <taxon>Sphingomonadales</taxon>
        <taxon>Sphingomonadaceae</taxon>
        <taxon>Sphingomicrobium</taxon>
    </lineage>
</organism>
<dbReference type="GO" id="GO:0004733">
    <property type="term" value="F:pyridoxamine phosphate oxidase activity"/>
    <property type="evidence" value="ECO:0007669"/>
    <property type="project" value="UniProtKB-EC"/>
</dbReference>
<evidence type="ECO:0000256" key="2">
    <source>
        <dbReference type="ARBA" id="ARBA00022630"/>
    </source>
</evidence>
<keyword evidence="10" id="KW-1185">Reference proteome</keyword>
<dbReference type="InterPro" id="IPR019576">
    <property type="entry name" value="Pyridoxamine_oxidase_dimer_C"/>
</dbReference>
<name>A0A9X2EES8_9SPHN</name>
<keyword evidence="2" id="KW-0285">Flavoprotein</keyword>
<accession>A0A9X2EES8</accession>
<dbReference type="SUPFAM" id="SSF50475">
    <property type="entry name" value="FMN-binding split barrel"/>
    <property type="match status" value="1"/>
</dbReference>